<protein>
    <recommendedName>
        <fullName evidence="5">DNA 3'-5' helicase II</fullName>
    </recommendedName>
</protein>
<keyword evidence="3 8" id="KW-0347">Helicase</keyword>
<dbReference type="OrthoDB" id="7066673at2"/>
<evidence type="ECO:0000256" key="5">
    <source>
        <dbReference type="ARBA" id="ARBA00034923"/>
    </source>
</evidence>
<dbReference type="Gene3D" id="3.40.50.300">
    <property type="entry name" value="P-loop containing nucleotide triphosphate hydrolases"/>
    <property type="match status" value="2"/>
</dbReference>
<reference evidence="8 9" key="1">
    <citation type="journal article" date="2013" name="Genome Announc.">
        <title>Draft Genome of the Nitrogen-Fixing Bacterium Pseudomonas stutzeri Strain KOS6 Isolated from Industrial Hydrocarbon Sludge.</title>
        <authorList>
            <person name="Grigoryeva T.V."/>
            <person name="Laikov A.V."/>
            <person name="Naumova R.P."/>
            <person name="Manolov A.I."/>
            <person name="Larin A.K."/>
            <person name="Karpova I.Y."/>
            <person name="Semashko T.A."/>
            <person name="Alexeev D.G."/>
            <person name="Kostryukova E.S."/>
            <person name="Muller R."/>
            <person name="Govorun V.M."/>
        </authorList>
    </citation>
    <scope>NUCLEOTIDE SEQUENCE [LARGE SCALE GENOMIC DNA]</scope>
    <source>
        <strain evidence="8 9">KOS6</strain>
    </source>
</reference>
<evidence type="ECO:0000256" key="2">
    <source>
        <dbReference type="ARBA" id="ARBA00022801"/>
    </source>
</evidence>
<evidence type="ECO:0000313" key="8">
    <source>
        <dbReference type="EMBL" id="EWC39063.1"/>
    </source>
</evidence>
<dbReference type="GO" id="GO:0000725">
    <property type="term" value="P:recombinational repair"/>
    <property type="evidence" value="ECO:0007669"/>
    <property type="project" value="TreeGrafter"/>
</dbReference>
<dbReference type="InterPro" id="IPR014017">
    <property type="entry name" value="DNA_helicase_UvrD-like_C"/>
</dbReference>
<dbReference type="PANTHER" id="PTHR11070">
    <property type="entry name" value="UVRD / RECB / PCRA DNA HELICASE FAMILY MEMBER"/>
    <property type="match status" value="1"/>
</dbReference>
<dbReference type="InterPro" id="IPR000212">
    <property type="entry name" value="DNA_helicase_UvrD/REP"/>
</dbReference>
<dbReference type="Pfam" id="PF13245">
    <property type="entry name" value="AAA_19"/>
    <property type="match status" value="1"/>
</dbReference>
<keyword evidence="2" id="KW-0378">Hydrolase</keyword>
<evidence type="ECO:0000256" key="4">
    <source>
        <dbReference type="ARBA" id="ARBA00022840"/>
    </source>
</evidence>
<dbReference type="HOGENOM" id="CLU_028798_0_0_6"/>
<dbReference type="eggNOG" id="COG0210">
    <property type="taxonomic scope" value="Bacteria"/>
</dbReference>
<dbReference type="PANTHER" id="PTHR11070:SF2">
    <property type="entry name" value="ATP-DEPENDENT DNA HELICASE SRS2"/>
    <property type="match status" value="1"/>
</dbReference>
<comment type="caution">
    <text evidence="8">The sequence shown here is derived from an EMBL/GenBank/DDBJ whole genome shotgun (WGS) entry which is preliminary data.</text>
</comment>
<dbReference type="AlphaFoldDB" id="A0A061JKK0"/>
<feature type="domain" description="NERD" evidence="6">
    <location>
        <begin position="16"/>
        <end position="105"/>
    </location>
</feature>
<dbReference type="GO" id="GO:0005524">
    <property type="term" value="F:ATP binding"/>
    <property type="evidence" value="ECO:0007669"/>
    <property type="project" value="UniProtKB-KW"/>
</dbReference>
<evidence type="ECO:0000259" key="7">
    <source>
        <dbReference type="Pfam" id="PF13361"/>
    </source>
</evidence>
<evidence type="ECO:0000259" key="6">
    <source>
        <dbReference type="Pfam" id="PF08378"/>
    </source>
</evidence>
<dbReference type="GO" id="GO:0043138">
    <property type="term" value="F:3'-5' DNA helicase activity"/>
    <property type="evidence" value="ECO:0007669"/>
    <property type="project" value="TreeGrafter"/>
</dbReference>
<evidence type="ECO:0000256" key="3">
    <source>
        <dbReference type="ARBA" id="ARBA00022806"/>
    </source>
</evidence>
<dbReference type="InterPro" id="IPR011528">
    <property type="entry name" value="NERD"/>
</dbReference>
<sequence length="627" mass="70005">MARFFPVRSQCQFDTAGERRFAERLEKLLEDDYLCWSNVPVGPKARYPDFVVLHPRRGILVLEVKDWKLATIQSMTHGKVTLHTSSGLKTVANPMLQARSYVVEVDMVLKKDPLLRQSKSSPRPGELIMPWGWGVVLTNITRRQFEQTDLHDVLDPQRVIFQDEMTETADPEAFQQRLWNMFPHVFPCTLTLPQIDRVRYHLYPEVRVCNVPGQFGLFVESDAPIPSLIKVMDLQQEQLARSLGEGHRVIHGAAGSGKTMILGYRCEQLAKVSPKPILVLCFNRSLAGRLRQVLVEKGLGEKVTVQHFHGWCSEMLTTYNVDKPKWSPSAAKYAAEQVEKTIAGVDHDQIPRAQYSAVLIDEGHDFAPEWFKLIVQMVDPATNSLLVLYDDAQSIYRGKGKKTGLDFSFASVGIQAQGRTTILKLNYRNTLEVLSVARAFATELLSGRDAGEDGVPIIVPESAGRRGAFPELIHCEGHWQEWDCLVTRIRDELANGRVLSDMAIIYRSSSQAQAAEHALAQAGIAYASGASSKARSELYGSEDSVKIVSMHSSKGLEFGLVLIPGLGEMPKKGEAEADEARLLYVAMTRAIDRLVMTYQTHSDFTRRVQEAIGGVREGLGVMREGCA</sequence>
<accession>A0A061JKK0</accession>
<keyword evidence="4" id="KW-0067">ATP-binding</keyword>
<dbReference type="Pfam" id="PF13361">
    <property type="entry name" value="UvrD_C"/>
    <property type="match status" value="1"/>
</dbReference>
<dbReference type="Proteomes" id="UP000026923">
    <property type="component" value="Unassembled WGS sequence"/>
</dbReference>
<dbReference type="GO" id="GO:0005829">
    <property type="term" value="C:cytosol"/>
    <property type="evidence" value="ECO:0007669"/>
    <property type="project" value="TreeGrafter"/>
</dbReference>
<gene>
    <name evidence="8" type="ORF">B597_022140</name>
</gene>
<dbReference type="SUPFAM" id="SSF52540">
    <property type="entry name" value="P-loop containing nucleoside triphosphate hydrolases"/>
    <property type="match status" value="1"/>
</dbReference>
<name>A0A061JKK0_STUST</name>
<dbReference type="EMBL" id="AMCZ02000056">
    <property type="protein sequence ID" value="EWC39063.1"/>
    <property type="molecule type" value="Genomic_DNA"/>
</dbReference>
<dbReference type="GO" id="GO:0003677">
    <property type="term" value="F:DNA binding"/>
    <property type="evidence" value="ECO:0007669"/>
    <property type="project" value="InterPro"/>
</dbReference>
<dbReference type="RefSeq" id="WP_003291774.1">
    <property type="nucleotide sequence ID" value="NZ_KK020676.1"/>
</dbReference>
<keyword evidence="1" id="KW-0547">Nucleotide-binding</keyword>
<proteinExistence type="predicted"/>
<organism evidence="8 9">
    <name type="scientific">Stutzerimonas stutzeri KOS6</name>
    <dbReference type="NCBI Taxonomy" id="1218352"/>
    <lineage>
        <taxon>Bacteria</taxon>
        <taxon>Pseudomonadati</taxon>
        <taxon>Pseudomonadota</taxon>
        <taxon>Gammaproteobacteria</taxon>
        <taxon>Pseudomonadales</taxon>
        <taxon>Pseudomonadaceae</taxon>
        <taxon>Stutzerimonas</taxon>
    </lineage>
</organism>
<evidence type="ECO:0000256" key="1">
    <source>
        <dbReference type="ARBA" id="ARBA00022741"/>
    </source>
</evidence>
<dbReference type="Pfam" id="PF08378">
    <property type="entry name" value="NERD"/>
    <property type="match status" value="1"/>
</dbReference>
<dbReference type="GO" id="GO:0016787">
    <property type="term" value="F:hydrolase activity"/>
    <property type="evidence" value="ECO:0007669"/>
    <property type="project" value="UniProtKB-KW"/>
</dbReference>
<evidence type="ECO:0000313" key="9">
    <source>
        <dbReference type="Proteomes" id="UP000026923"/>
    </source>
</evidence>
<feature type="domain" description="UvrD-like helicase C-terminal" evidence="7">
    <location>
        <begin position="541"/>
        <end position="599"/>
    </location>
</feature>
<dbReference type="InterPro" id="IPR027417">
    <property type="entry name" value="P-loop_NTPase"/>
</dbReference>